<keyword evidence="1 2" id="KW-0378">Hydrolase</keyword>
<keyword evidence="1 2" id="KW-0479">Metal-binding</keyword>
<keyword evidence="6" id="KW-1185">Reference proteome</keyword>
<feature type="binding site" evidence="1">
    <location>
        <position position="114"/>
    </location>
    <ligand>
        <name>Zn(2+)</name>
        <dbReference type="ChEBI" id="CHEBI:29105"/>
        <note>catalytic</note>
    </ligand>
</feature>
<dbReference type="PRINTS" id="PR00020">
    <property type="entry name" value="MAMDOMAIN"/>
</dbReference>
<dbReference type="PANTHER" id="PTHR10127">
    <property type="entry name" value="DISCOIDIN, CUB, EGF, LAMININ , AND ZINC METALLOPROTEASE DOMAIN CONTAINING"/>
    <property type="match status" value="1"/>
</dbReference>
<evidence type="ECO:0000313" key="6">
    <source>
        <dbReference type="Proteomes" id="UP000694388"/>
    </source>
</evidence>
<comment type="cofactor">
    <cofactor evidence="1 2">
        <name>Zn(2+)</name>
        <dbReference type="ChEBI" id="CHEBI:29105"/>
    </cofactor>
    <text evidence="1 2">Binds 1 zinc ion per subunit.</text>
</comment>
<evidence type="ECO:0000313" key="5">
    <source>
        <dbReference type="Ensembl" id="ENSEBUP00000016427.1"/>
    </source>
</evidence>
<proteinExistence type="predicted"/>
<dbReference type="Ensembl" id="ENSEBUT00000017003.1">
    <property type="protein sequence ID" value="ENSEBUP00000016427.1"/>
    <property type="gene ID" value="ENSEBUG00000010298.1"/>
</dbReference>
<evidence type="ECO:0000259" key="3">
    <source>
        <dbReference type="PROSITE" id="PS50060"/>
    </source>
</evidence>
<dbReference type="InterPro" id="IPR006026">
    <property type="entry name" value="Peptidase_Metallo"/>
</dbReference>
<keyword evidence="2" id="KW-0732">Signal</keyword>
<dbReference type="AlphaFoldDB" id="A0A8C4QLU7"/>
<evidence type="ECO:0000256" key="2">
    <source>
        <dbReference type="RuleBase" id="RU361183"/>
    </source>
</evidence>
<feature type="active site" evidence="1">
    <location>
        <position position="115"/>
    </location>
</feature>
<feature type="signal peptide" evidence="2">
    <location>
        <begin position="1"/>
        <end position="23"/>
    </location>
</feature>
<reference evidence="5" key="1">
    <citation type="submission" date="2025-08" db="UniProtKB">
        <authorList>
            <consortium name="Ensembl"/>
        </authorList>
    </citation>
    <scope>IDENTIFICATION</scope>
</reference>
<sequence>FGYFCNILHIIFILMNIHLYIKSQSGAFSQIIPTLEYFQLSLFCFSGLNAKAVILQAFEHFRLKSCITFKPYDGEDAFLHIQKLDGCWSFIGRLSGGQNLSIGERCDTMAIVKHELLHALGFFHEHSRSDRDDYITVHWEAMNPDAKYNFKKRTVETDTFNTPYDYLSVMHYPPSFFSNDKNKPTISTNIPHFHTLIGQASDMSDNDMVKLNHLYNCTSSLDLLDQCTFETPSICGMIQQTVNDQQWIHVFGGTIQGDHAFTRTDQNFGHYMFLNTSLGREGHVAILESRCFHPKRKQQCLEFFFKMTGSPQDQLAIWMIMYEEDYAEQKTENSFRQLFTTISDHPQSKTIIFYSPINTPPPLPTPSQSPSNFLVFPSWGFLLYPSWPPHASSLPPLSSAHPLFVQVSLYFILLPCCWSPPSLSTVPFILLYVTLFCFSGTPNTSEWNQPSMTGSYFHHCDCFRGPGRGWTRFISHAYLKKHKLIWNGDIFIFIDFQGVVSFRDWYSGVSRMASSEPFSLGLNPDPATKCHASVSQVG</sequence>
<dbReference type="InterPro" id="IPR013320">
    <property type="entry name" value="ConA-like_dom_sf"/>
</dbReference>
<dbReference type="Proteomes" id="UP000694388">
    <property type="component" value="Unplaced"/>
</dbReference>
<dbReference type="InterPro" id="IPR000998">
    <property type="entry name" value="MAM_dom"/>
</dbReference>
<keyword evidence="1 2" id="KW-0862">Zinc</keyword>
<dbReference type="InterPro" id="IPR001506">
    <property type="entry name" value="Peptidase_M12A"/>
</dbReference>
<dbReference type="PROSITE" id="PS50060">
    <property type="entry name" value="MAM_2"/>
    <property type="match status" value="1"/>
</dbReference>
<dbReference type="EC" id="3.4.24.-" evidence="2"/>
<dbReference type="SUPFAM" id="SSF49599">
    <property type="entry name" value="TRAF domain-like"/>
    <property type="match status" value="1"/>
</dbReference>
<reference evidence="5" key="2">
    <citation type="submission" date="2025-09" db="UniProtKB">
        <authorList>
            <consortium name="Ensembl"/>
        </authorList>
    </citation>
    <scope>IDENTIFICATION</scope>
</reference>
<accession>A0A8C4QLU7</accession>
<dbReference type="CDD" id="cd06263">
    <property type="entry name" value="MAM"/>
    <property type="match status" value="1"/>
</dbReference>
<protein>
    <recommendedName>
        <fullName evidence="2">Metalloendopeptidase</fullName>
        <ecNumber evidence="2">3.4.24.-</ecNumber>
    </recommendedName>
</protein>
<evidence type="ECO:0000256" key="1">
    <source>
        <dbReference type="PROSITE-ProRule" id="PRU01211"/>
    </source>
</evidence>
<comment type="caution">
    <text evidence="1">Lacks conserved residue(s) required for the propagation of feature annotation.</text>
</comment>
<feature type="chain" id="PRO_5034309278" description="Metalloendopeptidase" evidence="2">
    <location>
        <begin position="24"/>
        <end position="538"/>
    </location>
</feature>
<organism evidence="5 6">
    <name type="scientific">Eptatretus burgeri</name>
    <name type="common">Inshore hagfish</name>
    <dbReference type="NCBI Taxonomy" id="7764"/>
    <lineage>
        <taxon>Eukaryota</taxon>
        <taxon>Metazoa</taxon>
        <taxon>Chordata</taxon>
        <taxon>Craniata</taxon>
        <taxon>Vertebrata</taxon>
        <taxon>Cyclostomata</taxon>
        <taxon>Myxini</taxon>
        <taxon>Myxiniformes</taxon>
        <taxon>Myxinidae</taxon>
        <taxon>Eptatretinae</taxon>
        <taxon>Eptatretus</taxon>
    </lineage>
</organism>
<feature type="binding site" evidence="1">
    <location>
        <position position="118"/>
    </location>
    <ligand>
        <name>Zn(2+)</name>
        <dbReference type="ChEBI" id="CHEBI:29105"/>
        <note>catalytic</note>
    </ligand>
</feature>
<dbReference type="Gene3D" id="3.40.390.10">
    <property type="entry name" value="Collagenase (Catalytic Domain)"/>
    <property type="match status" value="1"/>
</dbReference>
<name>A0A8C4QLU7_EPTBU</name>
<dbReference type="SUPFAM" id="SSF55486">
    <property type="entry name" value="Metalloproteases ('zincins'), catalytic domain"/>
    <property type="match status" value="1"/>
</dbReference>
<dbReference type="GO" id="GO:0008270">
    <property type="term" value="F:zinc ion binding"/>
    <property type="evidence" value="ECO:0007669"/>
    <property type="project" value="UniProtKB-UniRule"/>
</dbReference>
<keyword evidence="1 2" id="KW-0645">Protease</keyword>
<dbReference type="PROSITE" id="PS00740">
    <property type="entry name" value="MAM_1"/>
    <property type="match status" value="1"/>
</dbReference>
<dbReference type="PROSITE" id="PS51864">
    <property type="entry name" value="ASTACIN"/>
    <property type="match status" value="1"/>
</dbReference>
<feature type="domain" description="Peptidase M12A" evidence="4">
    <location>
        <begin position="22"/>
        <end position="218"/>
    </location>
</feature>
<evidence type="ECO:0000259" key="4">
    <source>
        <dbReference type="PROSITE" id="PS51864"/>
    </source>
</evidence>
<dbReference type="PANTHER" id="PTHR10127:SF824">
    <property type="entry name" value="MEPRIN A SUBUNIT ALPHA"/>
    <property type="match status" value="1"/>
</dbReference>
<feature type="binding site" evidence="1">
    <location>
        <position position="124"/>
    </location>
    <ligand>
        <name>Zn(2+)</name>
        <dbReference type="ChEBI" id="CHEBI:29105"/>
        <note>catalytic</note>
    </ligand>
</feature>
<dbReference type="Pfam" id="PF01400">
    <property type="entry name" value="Astacin"/>
    <property type="match status" value="1"/>
</dbReference>
<dbReference type="SMART" id="SM00235">
    <property type="entry name" value="ZnMc"/>
    <property type="match status" value="1"/>
</dbReference>
<dbReference type="GeneTree" id="ENSGT00950000183111"/>
<feature type="domain" description="MAM" evidence="3">
    <location>
        <begin position="225"/>
        <end position="319"/>
    </location>
</feature>
<dbReference type="GO" id="GO:0006508">
    <property type="term" value="P:proteolysis"/>
    <property type="evidence" value="ECO:0007669"/>
    <property type="project" value="UniProtKB-KW"/>
</dbReference>
<dbReference type="InterPro" id="IPR024079">
    <property type="entry name" value="MetalloPept_cat_dom_sf"/>
</dbReference>
<dbReference type="GO" id="GO:0016020">
    <property type="term" value="C:membrane"/>
    <property type="evidence" value="ECO:0007669"/>
    <property type="project" value="InterPro"/>
</dbReference>
<dbReference type="SMART" id="SM00137">
    <property type="entry name" value="MAM"/>
    <property type="match status" value="1"/>
</dbReference>
<dbReference type="GO" id="GO:0004222">
    <property type="term" value="F:metalloendopeptidase activity"/>
    <property type="evidence" value="ECO:0007669"/>
    <property type="project" value="UniProtKB-UniRule"/>
</dbReference>
<keyword evidence="1 2" id="KW-0482">Metalloprotease</keyword>
<dbReference type="SUPFAM" id="SSF49899">
    <property type="entry name" value="Concanavalin A-like lectins/glucanases"/>
    <property type="match status" value="1"/>
</dbReference>
<dbReference type="Pfam" id="PF00629">
    <property type="entry name" value="MAM"/>
    <property type="match status" value="1"/>
</dbReference>
<dbReference type="PRINTS" id="PR00480">
    <property type="entry name" value="ASTACIN"/>
</dbReference>
<dbReference type="Gene3D" id="2.60.120.200">
    <property type="match status" value="1"/>
</dbReference>